<accession>A0ABQ5BG07</accession>
<proteinExistence type="predicted"/>
<comment type="caution">
    <text evidence="1">The sequence shown here is derived from an EMBL/GenBank/DDBJ whole genome shotgun (WGS) entry which is preliminary data.</text>
</comment>
<dbReference type="EMBL" id="BQNB010013174">
    <property type="protein sequence ID" value="GJT12748.1"/>
    <property type="molecule type" value="Genomic_DNA"/>
</dbReference>
<dbReference type="Proteomes" id="UP001151760">
    <property type="component" value="Unassembled WGS sequence"/>
</dbReference>
<name>A0ABQ5BG07_9ASTR</name>
<sequence length="72" mass="8230">MVRGGKLRGHIPGVGPVMPGYVRSRLSYTAPVDRSRDVDFMMSLMRSDNRFADALAAGPFRWSQREWRYRAA</sequence>
<organism evidence="1 2">
    <name type="scientific">Tanacetum coccineum</name>
    <dbReference type="NCBI Taxonomy" id="301880"/>
    <lineage>
        <taxon>Eukaryota</taxon>
        <taxon>Viridiplantae</taxon>
        <taxon>Streptophyta</taxon>
        <taxon>Embryophyta</taxon>
        <taxon>Tracheophyta</taxon>
        <taxon>Spermatophyta</taxon>
        <taxon>Magnoliopsida</taxon>
        <taxon>eudicotyledons</taxon>
        <taxon>Gunneridae</taxon>
        <taxon>Pentapetalae</taxon>
        <taxon>asterids</taxon>
        <taxon>campanulids</taxon>
        <taxon>Asterales</taxon>
        <taxon>Asteraceae</taxon>
        <taxon>Asteroideae</taxon>
        <taxon>Anthemideae</taxon>
        <taxon>Anthemidinae</taxon>
        <taxon>Tanacetum</taxon>
    </lineage>
</organism>
<keyword evidence="2" id="KW-1185">Reference proteome</keyword>
<evidence type="ECO:0000313" key="2">
    <source>
        <dbReference type="Proteomes" id="UP001151760"/>
    </source>
</evidence>
<gene>
    <name evidence="1" type="ORF">Tco_0859790</name>
</gene>
<protein>
    <submittedName>
        <fullName evidence="1">Uncharacterized protein</fullName>
    </submittedName>
</protein>
<reference evidence="1" key="2">
    <citation type="submission" date="2022-01" db="EMBL/GenBank/DDBJ databases">
        <authorList>
            <person name="Yamashiro T."/>
            <person name="Shiraishi A."/>
            <person name="Satake H."/>
            <person name="Nakayama K."/>
        </authorList>
    </citation>
    <scope>NUCLEOTIDE SEQUENCE</scope>
</reference>
<reference evidence="1" key="1">
    <citation type="journal article" date="2022" name="Int. J. Mol. Sci.">
        <title>Draft Genome of Tanacetum Coccineum: Genomic Comparison of Closely Related Tanacetum-Family Plants.</title>
        <authorList>
            <person name="Yamashiro T."/>
            <person name="Shiraishi A."/>
            <person name="Nakayama K."/>
            <person name="Satake H."/>
        </authorList>
    </citation>
    <scope>NUCLEOTIDE SEQUENCE</scope>
</reference>
<evidence type="ECO:0000313" key="1">
    <source>
        <dbReference type="EMBL" id="GJT12748.1"/>
    </source>
</evidence>